<organism evidence="4 5">
    <name type="scientific">Dankookia rubra</name>
    <dbReference type="NCBI Taxonomy" id="1442381"/>
    <lineage>
        <taxon>Bacteria</taxon>
        <taxon>Pseudomonadati</taxon>
        <taxon>Pseudomonadota</taxon>
        <taxon>Alphaproteobacteria</taxon>
        <taxon>Acetobacterales</taxon>
        <taxon>Roseomonadaceae</taxon>
        <taxon>Dankookia</taxon>
    </lineage>
</organism>
<dbReference type="Gene3D" id="3.40.630.30">
    <property type="match status" value="1"/>
</dbReference>
<evidence type="ECO:0000256" key="1">
    <source>
        <dbReference type="ARBA" id="ARBA00022679"/>
    </source>
</evidence>
<evidence type="ECO:0000313" key="4">
    <source>
        <dbReference type="EMBL" id="TDH61435.1"/>
    </source>
</evidence>
<dbReference type="PROSITE" id="PS51186">
    <property type="entry name" value="GNAT"/>
    <property type="match status" value="1"/>
</dbReference>
<evidence type="ECO:0000256" key="2">
    <source>
        <dbReference type="ARBA" id="ARBA00023315"/>
    </source>
</evidence>
<accession>A0A4V3AA18</accession>
<proteinExistence type="predicted"/>
<comment type="caution">
    <text evidence="4">The sequence shown here is derived from an EMBL/GenBank/DDBJ whole genome shotgun (WGS) entry which is preliminary data.</text>
</comment>
<dbReference type="GO" id="GO:0016747">
    <property type="term" value="F:acyltransferase activity, transferring groups other than amino-acyl groups"/>
    <property type="evidence" value="ECO:0007669"/>
    <property type="project" value="InterPro"/>
</dbReference>
<dbReference type="CDD" id="cd04301">
    <property type="entry name" value="NAT_SF"/>
    <property type="match status" value="1"/>
</dbReference>
<keyword evidence="1 4" id="KW-0808">Transferase</keyword>
<protein>
    <submittedName>
        <fullName evidence="4">GNAT family N-acetyltransferase</fullName>
    </submittedName>
</protein>
<dbReference type="Proteomes" id="UP000295096">
    <property type="component" value="Unassembled WGS sequence"/>
</dbReference>
<feature type="domain" description="N-acetyltransferase" evidence="3">
    <location>
        <begin position="1"/>
        <end position="135"/>
    </location>
</feature>
<dbReference type="AlphaFoldDB" id="A0A4V3AA18"/>
<dbReference type="InterPro" id="IPR016181">
    <property type="entry name" value="Acyl_CoA_acyltransferase"/>
</dbReference>
<evidence type="ECO:0000259" key="3">
    <source>
        <dbReference type="PROSITE" id="PS51186"/>
    </source>
</evidence>
<sequence length="135" mass="13691">MVAALAAHHGEVAEASAEALGRQFFAPGAAAWLAALVAAAADGRLVGYAVLLKGLQVDAAEPVVTLEHLHVAAGARGQGIGTALLAAAAEQGRAWGCAALGVAARADNAGAQRFYERRGLKGRPRGGIAYRMPLR</sequence>
<evidence type="ECO:0000313" key="5">
    <source>
        <dbReference type="Proteomes" id="UP000295096"/>
    </source>
</evidence>
<dbReference type="InterPro" id="IPR050832">
    <property type="entry name" value="Bact_Acetyltransf"/>
</dbReference>
<dbReference type="PANTHER" id="PTHR43877">
    <property type="entry name" value="AMINOALKYLPHOSPHONATE N-ACETYLTRANSFERASE-RELATED-RELATED"/>
    <property type="match status" value="1"/>
</dbReference>
<gene>
    <name evidence="4" type="ORF">E2C06_16760</name>
</gene>
<dbReference type="Pfam" id="PF00583">
    <property type="entry name" value="Acetyltransf_1"/>
    <property type="match status" value="1"/>
</dbReference>
<dbReference type="SUPFAM" id="SSF55729">
    <property type="entry name" value="Acyl-CoA N-acyltransferases (Nat)"/>
    <property type="match status" value="1"/>
</dbReference>
<dbReference type="RefSeq" id="WP_133289759.1">
    <property type="nucleotide sequence ID" value="NZ_SMSJ01000021.1"/>
</dbReference>
<reference evidence="4 5" key="1">
    <citation type="journal article" date="2016" name="J. Microbiol.">
        <title>Dankookia rubra gen. nov., sp. nov., an alphaproteobacterium isolated from sediment of a shallow stream.</title>
        <authorList>
            <person name="Kim W.H."/>
            <person name="Kim D.H."/>
            <person name="Kang K."/>
            <person name="Ahn T.Y."/>
        </authorList>
    </citation>
    <scope>NUCLEOTIDE SEQUENCE [LARGE SCALE GENOMIC DNA]</scope>
    <source>
        <strain evidence="4 5">JCM30602</strain>
    </source>
</reference>
<dbReference type="InterPro" id="IPR000182">
    <property type="entry name" value="GNAT_dom"/>
</dbReference>
<keyword evidence="2" id="KW-0012">Acyltransferase</keyword>
<name>A0A4V3AA18_9PROT</name>
<dbReference type="EMBL" id="SMSJ01000021">
    <property type="protein sequence ID" value="TDH61435.1"/>
    <property type="molecule type" value="Genomic_DNA"/>
</dbReference>
<keyword evidence="5" id="KW-1185">Reference proteome</keyword>
<dbReference type="OrthoDB" id="9805924at2"/>